<evidence type="ECO:0000313" key="9">
    <source>
        <dbReference type="Proteomes" id="UP000479190"/>
    </source>
</evidence>
<dbReference type="EMBL" id="CADCXV010000645">
    <property type="protein sequence ID" value="CAB0031488.1"/>
    <property type="molecule type" value="Genomic_DNA"/>
</dbReference>
<evidence type="ECO:0000256" key="7">
    <source>
        <dbReference type="SAM" id="Phobius"/>
    </source>
</evidence>
<reference evidence="8 9" key="1">
    <citation type="submission" date="2020-02" db="EMBL/GenBank/DDBJ databases">
        <authorList>
            <person name="Ferguson B K."/>
        </authorList>
    </citation>
    <scope>NUCLEOTIDE SEQUENCE [LARGE SCALE GENOMIC DNA]</scope>
</reference>
<dbReference type="GO" id="GO:0006751">
    <property type="term" value="P:glutathione catabolic process"/>
    <property type="evidence" value="ECO:0007669"/>
    <property type="project" value="InterPro"/>
</dbReference>
<dbReference type="InterPro" id="IPR013024">
    <property type="entry name" value="GGCT-like"/>
</dbReference>
<dbReference type="Proteomes" id="UP000479190">
    <property type="component" value="Unassembled WGS sequence"/>
</dbReference>
<name>A0A6H5I700_9HYME</name>
<evidence type="ECO:0000256" key="6">
    <source>
        <dbReference type="ARBA" id="ARBA00048073"/>
    </source>
</evidence>
<organism evidence="8 9">
    <name type="scientific">Trichogramma brassicae</name>
    <dbReference type="NCBI Taxonomy" id="86971"/>
    <lineage>
        <taxon>Eukaryota</taxon>
        <taxon>Metazoa</taxon>
        <taxon>Ecdysozoa</taxon>
        <taxon>Arthropoda</taxon>
        <taxon>Hexapoda</taxon>
        <taxon>Insecta</taxon>
        <taxon>Pterygota</taxon>
        <taxon>Neoptera</taxon>
        <taxon>Endopterygota</taxon>
        <taxon>Hymenoptera</taxon>
        <taxon>Apocrita</taxon>
        <taxon>Proctotrupomorpha</taxon>
        <taxon>Chalcidoidea</taxon>
        <taxon>Trichogrammatidae</taxon>
        <taxon>Trichogramma</taxon>
    </lineage>
</organism>
<keyword evidence="7" id="KW-0812">Transmembrane</keyword>
<gene>
    <name evidence="8" type="ORF">TBRA_LOCUS3457</name>
</gene>
<dbReference type="SUPFAM" id="SSF54928">
    <property type="entry name" value="RNA-binding domain, RBD"/>
    <property type="match status" value="1"/>
</dbReference>
<keyword evidence="9" id="KW-1185">Reference proteome</keyword>
<keyword evidence="7" id="KW-1133">Transmembrane helix</keyword>
<feature type="transmembrane region" description="Helical" evidence="7">
    <location>
        <begin position="715"/>
        <end position="732"/>
    </location>
</feature>
<dbReference type="OrthoDB" id="1933483at2759"/>
<comment type="function">
    <text evidence="5">Catalyzes the cleavage of glutathione into 5-oxo-L-proline and a Cys-Gly dipeptide. Acts specifically on glutathione, but not on other gamma-glutamyl peptides.</text>
</comment>
<dbReference type="GO" id="GO:0005737">
    <property type="term" value="C:cytoplasm"/>
    <property type="evidence" value="ECO:0007669"/>
    <property type="project" value="TreeGrafter"/>
</dbReference>
<comment type="catalytic activity">
    <reaction evidence="6">
        <text>glutathione = L-cysteinylglycine + 5-oxo-L-proline</text>
        <dbReference type="Rhea" id="RHEA:47724"/>
        <dbReference type="ChEBI" id="CHEBI:57925"/>
        <dbReference type="ChEBI" id="CHEBI:58402"/>
        <dbReference type="ChEBI" id="CHEBI:61694"/>
        <dbReference type="EC" id="4.3.2.7"/>
    </reaction>
</comment>
<dbReference type="EC" id="4.3.2.7" evidence="2"/>
<keyword evidence="3" id="KW-0456">Lyase</keyword>
<proteinExistence type="inferred from homology"/>
<keyword evidence="7" id="KW-0472">Membrane</keyword>
<evidence type="ECO:0000256" key="2">
    <source>
        <dbReference type="ARBA" id="ARBA00012344"/>
    </source>
</evidence>
<dbReference type="Gene3D" id="3.10.490.10">
    <property type="entry name" value="Gamma-glutamyl cyclotransferase-like"/>
    <property type="match status" value="1"/>
</dbReference>
<dbReference type="Pfam" id="PF04752">
    <property type="entry name" value="ChaC"/>
    <property type="match status" value="1"/>
</dbReference>
<dbReference type="SUPFAM" id="SSF110857">
    <property type="entry name" value="Gamma-glutamyl cyclotransferase-like"/>
    <property type="match status" value="1"/>
</dbReference>
<comment type="similarity">
    <text evidence="1">Belongs to the gamma-glutamylcyclotransferase family. ChaC subfamily.</text>
</comment>
<feature type="transmembrane region" description="Helical" evidence="7">
    <location>
        <begin position="621"/>
        <end position="643"/>
    </location>
</feature>
<protein>
    <recommendedName>
        <fullName evidence="2">glutathione-specific gamma-glutamylcyclotransferase</fullName>
        <ecNumber evidence="2">4.3.2.7</ecNumber>
    </recommendedName>
    <alternativeName>
        <fullName evidence="4">Cation transport regulator-like protein 2</fullName>
    </alternativeName>
</protein>
<evidence type="ECO:0000256" key="1">
    <source>
        <dbReference type="ARBA" id="ARBA00009662"/>
    </source>
</evidence>
<sequence length="956" mass="111831">MESAIRIGSDDYLPSYNEATGRVDPLDKPAFASEKSRSIEINLTRKLGAGKFTVFRRLLIGLFRLSYHLKSSIANKKKLNDMGEQAEKTLISTVNEEVPVMTLLQVATKLGEITDVRTTYRPERRCKTINIRYLPYVYPTRATIQVPVAPAETPAPARPATPNIRQIEKRLNRTDAIDRIFCKIPPNLSTENIITQILLEHFMPFGPIEYYHLITLSPYARAAYVKYFDPMHARRAYENVDKIWKAVFAKERKIRTKYQSQIAMTYHKECESLVEWDTCDDSQLQGRCIVPNLLPLLLLVLLFFILTACRSFQTLRLGAGVSWIVCCARARRRRRRRYCRGRSRCQQARATRLISVSRETKISMLTYFCCCHPRALLPLRHEQRYKDELSEQILRHQDLERGLNRMEDRQQQTRSLADPGPILAHVVMEECREAKIRKQPRLSRKDTRCFSELSTKQIDPRAGFFFCYLYKYKKWMPSVIRCTASVLQGSVNQASFNTQERENNGHFTRWLHSERAQLGRYIYVYIYAAREASIEQKDAVQKKRRKFRFSIKVRCNSYSSRARKKVYGSYIKYTMTTTAATKERGPSIRYKNAFSKAKKLMSWNKYLMLPLGLWPSKPNDYIFVTFFCFFYYHLFLYHVVLLVSIRSFSLMRIIGALMENVTMVQVFLRLYTMRRYNKEYGKILEEFGQDFSEDNYESNEEKRIFLSYNAQSKRFIRIVVISLGLTAMLYFTKPLIRQLNAKERDPSNCRIDCEEKEMWVFGYGSLIWKADFPYEKRVIGHIKGFVRRFYQKSTDHRGVPSRPGRVVTLLSSNNPLDEVWGCAYKIANEDIESVTKHLDYRENMYERVDVLFHPFSNSQAEATPFHLNIYIAREVNPNFAGYEDIDTIASHIAECVGASGHNTEYLYNLAHSMRAIAPKVYDAHLFDLENAVKRIEMVKSKKALEIDRRNHNIAIK</sequence>
<accession>A0A6H5I700</accession>
<evidence type="ECO:0000313" key="8">
    <source>
        <dbReference type="EMBL" id="CAB0031488.1"/>
    </source>
</evidence>
<evidence type="ECO:0000256" key="3">
    <source>
        <dbReference type="ARBA" id="ARBA00023239"/>
    </source>
</evidence>
<dbReference type="InterPro" id="IPR035979">
    <property type="entry name" value="RBD_domain_sf"/>
</dbReference>
<dbReference type="AlphaFoldDB" id="A0A6H5I700"/>
<dbReference type="GO" id="GO:0061928">
    <property type="term" value="F:glutathione specific gamma-glutamylcyclotransferase activity"/>
    <property type="evidence" value="ECO:0007669"/>
    <property type="project" value="UniProtKB-EC"/>
</dbReference>
<evidence type="ECO:0000256" key="5">
    <source>
        <dbReference type="ARBA" id="ARBA00045227"/>
    </source>
</evidence>
<dbReference type="InterPro" id="IPR006840">
    <property type="entry name" value="ChaC"/>
</dbReference>
<dbReference type="PANTHER" id="PTHR12192:SF2">
    <property type="entry name" value="GLUTATHIONE-SPECIFIC GAMMA-GLUTAMYLCYCLOTRANSFERASE 2"/>
    <property type="match status" value="1"/>
</dbReference>
<dbReference type="CDD" id="cd06661">
    <property type="entry name" value="GGCT_like"/>
    <property type="match status" value="1"/>
</dbReference>
<dbReference type="GO" id="GO:0003676">
    <property type="term" value="F:nucleic acid binding"/>
    <property type="evidence" value="ECO:0007669"/>
    <property type="project" value="InterPro"/>
</dbReference>
<dbReference type="PANTHER" id="PTHR12192">
    <property type="entry name" value="CATION TRANSPORT PROTEIN CHAC-RELATED"/>
    <property type="match status" value="1"/>
</dbReference>
<evidence type="ECO:0000256" key="4">
    <source>
        <dbReference type="ARBA" id="ARBA00043195"/>
    </source>
</evidence>
<dbReference type="InterPro" id="IPR036568">
    <property type="entry name" value="GGCT-like_sf"/>
</dbReference>